<feature type="chain" id="PRO_5037196863" evidence="1">
    <location>
        <begin position="18"/>
        <end position="139"/>
    </location>
</feature>
<accession>A0A922M6F0</accession>
<feature type="signal peptide" evidence="1">
    <location>
        <begin position="1"/>
        <end position="17"/>
    </location>
</feature>
<protein>
    <submittedName>
        <fullName evidence="2">Uncharacterized protein</fullName>
    </submittedName>
</protein>
<evidence type="ECO:0000256" key="1">
    <source>
        <dbReference type="SAM" id="SignalP"/>
    </source>
</evidence>
<gene>
    <name evidence="2" type="ORF">HF086_015048</name>
</gene>
<sequence>MAVKILVFFLFATVAFAQNEEIKEVVLQDQTREFLSNELIGSSISIPRPFWDELVSCHVVFPNGIVYEAFPEDRIPPGPISFMQAVQPFVGCSIGFLNADVSFSGTYELMSLLRHSADNSLSLTRQRFHVTLIPHDPSK</sequence>
<reference evidence="2" key="1">
    <citation type="journal article" date="2021" name="G3 (Bethesda)">
        <title>Genome and transcriptome analysis of the beet armyworm Spodoptera exigua reveals targets for pest control. .</title>
        <authorList>
            <person name="Simon S."/>
            <person name="Breeschoten T."/>
            <person name="Jansen H.J."/>
            <person name="Dirks R.P."/>
            <person name="Schranz M.E."/>
            <person name="Ros V.I.D."/>
        </authorList>
    </citation>
    <scope>NUCLEOTIDE SEQUENCE</scope>
    <source>
        <strain evidence="2">TB_SE_WUR_2020</strain>
    </source>
</reference>
<evidence type="ECO:0000313" key="2">
    <source>
        <dbReference type="EMBL" id="KAH9631063.1"/>
    </source>
</evidence>
<keyword evidence="1" id="KW-0732">Signal</keyword>
<dbReference type="EMBL" id="JACEFF010000782">
    <property type="protein sequence ID" value="KAH9631063.1"/>
    <property type="molecule type" value="Genomic_DNA"/>
</dbReference>
<dbReference type="AlphaFoldDB" id="A0A922M6F0"/>
<proteinExistence type="predicted"/>
<name>A0A922M6F0_SPOEX</name>
<organism evidence="2 3">
    <name type="scientific">Spodoptera exigua</name>
    <name type="common">Beet armyworm</name>
    <name type="synonym">Noctua fulgens</name>
    <dbReference type="NCBI Taxonomy" id="7107"/>
    <lineage>
        <taxon>Eukaryota</taxon>
        <taxon>Metazoa</taxon>
        <taxon>Ecdysozoa</taxon>
        <taxon>Arthropoda</taxon>
        <taxon>Hexapoda</taxon>
        <taxon>Insecta</taxon>
        <taxon>Pterygota</taxon>
        <taxon>Neoptera</taxon>
        <taxon>Endopterygota</taxon>
        <taxon>Lepidoptera</taxon>
        <taxon>Glossata</taxon>
        <taxon>Ditrysia</taxon>
        <taxon>Noctuoidea</taxon>
        <taxon>Noctuidae</taxon>
        <taxon>Amphipyrinae</taxon>
        <taxon>Spodoptera</taxon>
    </lineage>
</organism>
<evidence type="ECO:0000313" key="3">
    <source>
        <dbReference type="Proteomes" id="UP000814243"/>
    </source>
</evidence>
<comment type="caution">
    <text evidence="2">The sequence shown here is derived from an EMBL/GenBank/DDBJ whole genome shotgun (WGS) entry which is preliminary data.</text>
</comment>
<dbReference type="Proteomes" id="UP000814243">
    <property type="component" value="Unassembled WGS sequence"/>
</dbReference>